<organism evidence="2 3">
    <name type="scientific">Nonomuraea muscovyensis</name>
    <dbReference type="NCBI Taxonomy" id="1124761"/>
    <lineage>
        <taxon>Bacteria</taxon>
        <taxon>Bacillati</taxon>
        <taxon>Actinomycetota</taxon>
        <taxon>Actinomycetes</taxon>
        <taxon>Streptosporangiales</taxon>
        <taxon>Streptosporangiaceae</taxon>
        <taxon>Nonomuraea</taxon>
    </lineage>
</organism>
<comment type="caution">
    <text evidence="2">The sequence shown here is derived from an EMBL/GenBank/DDBJ whole genome shotgun (WGS) entry which is preliminary data.</text>
</comment>
<sequence length="46" mass="5140">MSEGVHAGDADDEQDQKDPPREAAASVYYVFVHPFPVQMPTCPYSR</sequence>
<evidence type="ECO:0000313" key="3">
    <source>
        <dbReference type="Proteomes" id="UP000583800"/>
    </source>
</evidence>
<dbReference type="RefSeq" id="WP_185083754.1">
    <property type="nucleotide sequence ID" value="NZ_JACHJB010000001.1"/>
</dbReference>
<keyword evidence="3" id="KW-1185">Reference proteome</keyword>
<dbReference type="Proteomes" id="UP000583800">
    <property type="component" value="Unassembled WGS sequence"/>
</dbReference>
<name>A0A7X0EYK3_9ACTN</name>
<dbReference type="AlphaFoldDB" id="A0A7X0EYK3"/>
<evidence type="ECO:0000256" key="1">
    <source>
        <dbReference type="SAM" id="MobiDB-lite"/>
    </source>
</evidence>
<proteinExistence type="predicted"/>
<evidence type="ECO:0000313" key="2">
    <source>
        <dbReference type="EMBL" id="MBB6345875.1"/>
    </source>
</evidence>
<protein>
    <submittedName>
        <fullName evidence="2">Uncharacterized protein</fullName>
    </submittedName>
</protein>
<reference evidence="2 3" key="1">
    <citation type="submission" date="2020-08" db="EMBL/GenBank/DDBJ databases">
        <title>Sequencing the genomes of 1000 actinobacteria strains.</title>
        <authorList>
            <person name="Klenk H.-P."/>
        </authorList>
    </citation>
    <scope>NUCLEOTIDE SEQUENCE [LARGE SCALE GENOMIC DNA]</scope>
    <source>
        <strain evidence="2 3">DSM 45913</strain>
    </source>
</reference>
<gene>
    <name evidence="2" type="ORF">FHU36_002384</name>
</gene>
<dbReference type="EMBL" id="JACHJB010000001">
    <property type="protein sequence ID" value="MBB6345875.1"/>
    <property type="molecule type" value="Genomic_DNA"/>
</dbReference>
<feature type="region of interest" description="Disordered" evidence="1">
    <location>
        <begin position="1"/>
        <end position="22"/>
    </location>
</feature>
<accession>A0A7X0EYK3</accession>